<evidence type="ECO:0000256" key="2">
    <source>
        <dbReference type="ARBA" id="ARBA00022679"/>
    </source>
</evidence>
<dbReference type="PROSITE" id="PS50404">
    <property type="entry name" value="GST_NTER"/>
    <property type="match status" value="1"/>
</dbReference>
<reference evidence="6" key="1">
    <citation type="submission" date="2022-01" db="EMBL/GenBank/DDBJ databases">
        <authorList>
            <person name="Braso-Vives M."/>
        </authorList>
    </citation>
    <scope>NUCLEOTIDE SEQUENCE</scope>
</reference>
<dbReference type="InterPro" id="IPR050213">
    <property type="entry name" value="GST_superfamily"/>
</dbReference>
<dbReference type="InterPro" id="IPR010987">
    <property type="entry name" value="Glutathione-S-Trfase_C-like"/>
</dbReference>
<keyword evidence="2" id="KW-0808">Transferase</keyword>
<dbReference type="FunFam" id="3.40.30.10:FF:000035">
    <property type="entry name" value="hematopoietic prostaglandin D synthase"/>
    <property type="match status" value="1"/>
</dbReference>
<dbReference type="SFLD" id="SFLDS00019">
    <property type="entry name" value="Glutathione_Transferase_(cytos"/>
    <property type="match status" value="1"/>
</dbReference>
<dbReference type="SFLD" id="SFLDG00363">
    <property type="entry name" value="AMPS_(cytGST):_Alpha-__Mu-__Pi"/>
    <property type="match status" value="1"/>
</dbReference>
<feature type="domain" description="GST C-terminal" evidence="5">
    <location>
        <begin position="81"/>
        <end position="202"/>
    </location>
</feature>
<dbReference type="FunFam" id="1.20.1050.10:FF:000030">
    <property type="entry name" value="Glutathione S-transferase S1"/>
    <property type="match status" value="1"/>
</dbReference>
<dbReference type="InterPro" id="IPR040079">
    <property type="entry name" value="Glutathione_S-Trfase"/>
</dbReference>
<evidence type="ECO:0000313" key="7">
    <source>
        <dbReference type="Proteomes" id="UP000838412"/>
    </source>
</evidence>
<dbReference type="Gene3D" id="3.40.30.10">
    <property type="entry name" value="Glutaredoxin"/>
    <property type="match status" value="1"/>
</dbReference>
<evidence type="ECO:0000313" key="6">
    <source>
        <dbReference type="EMBL" id="CAH1270597.1"/>
    </source>
</evidence>
<keyword evidence="7" id="KW-1185">Reference proteome</keyword>
<dbReference type="InterPro" id="IPR004045">
    <property type="entry name" value="Glutathione_S-Trfase_N"/>
</dbReference>
<name>A0A8K0A795_BRALA</name>
<dbReference type="PANTHER" id="PTHR11571">
    <property type="entry name" value="GLUTATHIONE S-TRANSFERASE"/>
    <property type="match status" value="1"/>
</dbReference>
<dbReference type="InterPro" id="IPR004046">
    <property type="entry name" value="GST_C"/>
</dbReference>
<dbReference type="GO" id="GO:0006749">
    <property type="term" value="P:glutathione metabolic process"/>
    <property type="evidence" value="ECO:0007669"/>
    <property type="project" value="TreeGrafter"/>
</dbReference>
<protein>
    <recommendedName>
        <fullName evidence="1">glutathione transferase</fullName>
        <ecNumber evidence="1">2.5.1.18</ecNumber>
    </recommendedName>
</protein>
<dbReference type="CDD" id="cd03192">
    <property type="entry name" value="GST_C_Sigma_like"/>
    <property type="match status" value="1"/>
</dbReference>
<dbReference type="Pfam" id="PF02798">
    <property type="entry name" value="GST_N"/>
    <property type="match status" value="1"/>
</dbReference>
<dbReference type="EMBL" id="OV696692">
    <property type="protein sequence ID" value="CAH1270597.1"/>
    <property type="molecule type" value="Genomic_DNA"/>
</dbReference>
<dbReference type="PANTHER" id="PTHR11571:SF224">
    <property type="entry name" value="HEMATOPOIETIC PROSTAGLANDIN D SYNTHASE"/>
    <property type="match status" value="1"/>
</dbReference>
<dbReference type="Pfam" id="PF14497">
    <property type="entry name" value="GST_C_3"/>
    <property type="match status" value="1"/>
</dbReference>
<evidence type="ECO:0000259" key="4">
    <source>
        <dbReference type="PROSITE" id="PS50404"/>
    </source>
</evidence>
<accession>A0A8K0A795</accession>
<dbReference type="SUPFAM" id="SSF47616">
    <property type="entry name" value="GST C-terminal domain-like"/>
    <property type="match status" value="1"/>
</dbReference>
<dbReference type="SUPFAM" id="SSF52833">
    <property type="entry name" value="Thioredoxin-like"/>
    <property type="match status" value="1"/>
</dbReference>
<evidence type="ECO:0000256" key="3">
    <source>
        <dbReference type="ARBA" id="ARBA00047960"/>
    </source>
</evidence>
<dbReference type="SFLD" id="SFLDG01205">
    <property type="entry name" value="AMPS.1"/>
    <property type="match status" value="1"/>
</dbReference>
<dbReference type="CDD" id="cd03039">
    <property type="entry name" value="GST_N_Sigma_like"/>
    <property type="match status" value="1"/>
</dbReference>
<organism evidence="6 7">
    <name type="scientific">Branchiostoma lanceolatum</name>
    <name type="common">Common lancelet</name>
    <name type="synonym">Amphioxus lanceolatum</name>
    <dbReference type="NCBI Taxonomy" id="7740"/>
    <lineage>
        <taxon>Eukaryota</taxon>
        <taxon>Metazoa</taxon>
        <taxon>Chordata</taxon>
        <taxon>Cephalochordata</taxon>
        <taxon>Leptocardii</taxon>
        <taxon>Amphioxiformes</taxon>
        <taxon>Branchiostomatidae</taxon>
        <taxon>Branchiostoma</taxon>
    </lineage>
</organism>
<dbReference type="PROSITE" id="PS50405">
    <property type="entry name" value="GST_CTER"/>
    <property type="match status" value="1"/>
</dbReference>
<comment type="catalytic activity">
    <reaction evidence="3">
        <text>RX + glutathione = an S-substituted glutathione + a halide anion + H(+)</text>
        <dbReference type="Rhea" id="RHEA:16437"/>
        <dbReference type="ChEBI" id="CHEBI:15378"/>
        <dbReference type="ChEBI" id="CHEBI:16042"/>
        <dbReference type="ChEBI" id="CHEBI:17792"/>
        <dbReference type="ChEBI" id="CHEBI:57925"/>
        <dbReference type="ChEBI" id="CHEBI:90779"/>
        <dbReference type="EC" id="2.5.1.18"/>
    </reaction>
</comment>
<gene>
    <name evidence="6" type="primary">HPGDS</name>
    <name evidence="6" type="ORF">BLAG_LOCUS22830</name>
</gene>
<dbReference type="EC" id="2.5.1.18" evidence="1"/>
<dbReference type="OrthoDB" id="414243at2759"/>
<feature type="domain" description="GST N-terminal" evidence="4">
    <location>
        <begin position="2"/>
        <end position="79"/>
    </location>
</feature>
<proteinExistence type="predicted"/>
<evidence type="ECO:0000259" key="5">
    <source>
        <dbReference type="PROSITE" id="PS50405"/>
    </source>
</evidence>
<evidence type="ECO:0000256" key="1">
    <source>
        <dbReference type="ARBA" id="ARBA00012452"/>
    </source>
</evidence>
<dbReference type="InterPro" id="IPR036249">
    <property type="entry name" value="Thioredoxin-like_sf"/>
</dbReference>
<dbReference type="AlphaFoldDB" id="A0A8K0A795"/>
<sequence length="202" mass="22590">MPSYKLIYFETRGQAEPARLLFAAGGLQYDDVRLTREQWKELKPKTPMGQLPILEVDGTAICQSKAIARLIAKEVGMAGKTPLEQARADMIADTVDELAAPCQTFYTLADRNKAEVLKKEFVEKTLPRAVALFEKFASAEGYFVGNSLTWADVTFFAFMDWVITAIPGDHLKGCENLKKVMDNVSSNQGIAKYLKERPETPY</sequence>
<dbReference type="InterPro" id="IPR036282">
    <property type="entry name" value="Glutathione-S-Trfase_C_sf"/>
</dbReference>
<dbReference type="Gene3D" id="1.20.1050.10">
    <property type="match status" value="1"/>
</dbReference>
<dbReference type="Proteomes" id="UP000838412">
    <property type="component" value="Chromosome 7"/>
</dbReference>
<dbReference type="GO" id="GO:0004364">
    <property type="term" value="F:glutathione transferase activity"/>
    <property type="evidence" value="ECO:0007669"/>
    <property type="project" value="UniProtKB-EC"/>
</dbReference>